<dbReference type="EMBL" id="BMML01000003">
    <property type="protein sequence ID" value="GGM98377.1"/>
    <property type="molecule type" value="Genomic_DNA"/>
</dbReference>
<keyword evidence="3" id="KW-1185">Reference proteome</keyword>
<reference evidence="2" key="2">
    <citation type="submission" date="2020-09" db="EMBL/GenBank/DDBJ databases">
        <authorList>
            <person name="Sun Q."/>
            <person name="Zhou Y."/>
        </authorList>
    </citation>
    <scope>NUCLEOTIDE SEQUENCE</scope>
    <source>
        <strain evidence="2">CGMCC 4.7110</strain>
    </source>
</reference>
<dbReference type="CDD" id="cd00829">
    <property type="entry name" value="SCP-x_thiolase"/>
    <property type="match status" value="1"/>
</dbReference>
<proteinExistence type="predicted"/>
<reference evidence="2" key="1">
    <citation type="journal article" date="2014" name="Int. J. Syst. Evol. Microbiol.">
        <title>Complete genome sequence of Corynebacterium casei LMG S-19264T (=DSM 44701T), isolated from a smear-ripened cheese.</title>
        <authorList>
            <consortium name="US DOE Joint Genome Institute (JGI-PGF)"/>
            <person name="Walter F."/>
            <person name="Albersmeier A."/>
            <person name="Kalinowski J."/>
            <person name="Ruckert C."/>
        </authorList>
    </citation>
    <scope>NUCLEOTIDE SEQUENCE</scope>
    <source>
        <strain evidence="2">CGMCC 4.7110</strain>
    </source>
</reference>
<dbReference type="Pfam" id="PF22691">
    <property type="entry name" value="Thiolase_C_1"/>
    <property type="match status" value="1"/>
</dbReference>
<evidence type="ECO:0000313" key="3">
    <source>
        <dbReference type="Proteomes" id="UP000653411"/>
    </source>
</evidence>
<gene>
    <name evidence="2" type="ORF">GCM10011578_019230</name>
</gene>
<dbReference type="Proteomes" id="UP000653411">
    <property type="component" value="Unassembled WGS sequence"/>
</dbReference>
<sequence length="396" mass="40685">MPWRRREAAVAGVYQTPQGDLSDRTQPEVWFECAKGACTDAGLTLADVEGIIGDGPQGAGIRSRLPGAALGHDLLGKPLRYQASSSVGAAASASGLNLAVHAVETGLADAVLVVNAVAGRPEGSTSADRDQAVAAMAKLSGPYEYVYGTTRVSDYATLAMRHMHEFGTTSEQLAEVAVAQRHGATLHPLSFHGHRGEITVDDVVKSRMVADPLHLLDCCAINQGGGAVLVTTADTVRAQGRHAPVGLLGYGEGHSHIDPSSAPSLASFDAPAMAADRAFELAGVSRDDIDVAGIGDHFTINVLFGLEAAGFCKTGESGQFVTGGALAIGGRLPTNTAGGFLSFSHAGACGIFTMIELIEQLRGTAGARQVSGARHGYLNGVGGAMQNSFSAILGQV</sequence>
<accession>A0A917X9S8</accession>
<dbReference type="InterPro" id="IPR016039">
    <property type="entry name" value="Thiolase-like"/>
</dbReference>
<dbReference type="GO" id="GO:0016747">
    <property type="term" value="F:acyltransferase activity, transferring groups other than amino-acyl groups"/>
    <property type="evidence" value="ECO:0007669"/>
    <property type="project" value="InterPro"/>
</dbReference>
<dbReference type="PIRSF" id="PIRSF000429">
    <property type="entry name" value="Ac-CoA_Ac_transf"/>
    <property type="match status" value="1"/>
</dbReference>
<dbReference type="AlphaFoldDB" id="A0A917X9S8"/>
<dbReference type="Gene3D" id="3.40.47.10">
    <property type="match status" value="1"/>
</dbReference>
<dbReference type="PANTHER" id="PTHR42870">
    <property type="entry name" value="ACETYL-COA C-ACETYLTRANSFERASE"/>
    <property type="match status" value="1"/>
</dbReference>
<protein>
    <recommendedName>
        <fullName evidence="1">Thiolase C-terminal domain-containing protein</fullName>
    </recommendedName>
</protein>
<dbReference type="SUPFAM" id="SSF53901">
    <property type="entry name" value="Thiolase-like"/>
    <property type="match status" value="2"/>
</dbReference>
<comment type="caution">
    <text evidence="2">The sequence shown here is derived from an EMBL/GenBank/DDBJ whole genome shotgun (WGS) entry which is preliminary data.</text>
</comment>
<dbReference type="PANTHER" id="PTHR42870:SF1">
    <property type="entry name" value="NON-SPECIFIC LIPID-TRANSFER PROTEIN-LIKE 2"/>
    <property type="match status" value="1"/>
</dbReference>
<dbReference type="InterPro" id="IPR002155">
    <property type="entry name" value="Thiolase"/>
</dbReference>
<evidence type="ECO:0000259" key="1">
    <source>
        <dbReference type="Pfam" id="PF22691"/>
    </source>
</evidence>
<organism evidence="2 3">
    <name type="scientific">Streptomyces fuscichromogenes</name>
    <dbReference type="NCBI Taxonomy" id="1324013"/>
    <lineage>
        <taxon>Bacteria</taxon>
        <taxon>Bacillati</taxon>
        <taxon>Actinomycetota</taxon>
        <taxon>Actinomycetes</taxon>
        <taxon>Kitasatosporales</taxon>
        <taxon>Streptomycetaceae</taxon>
        <taxon>Streptomyces</taxon>
    </lineage>
</organism>
<dbReference type="InterPro" id="IPR055140">
    <property type="entry name" value="Thiolase_C_2"/>
</dbReference>
<feature type="domain" description="Thiolase C-terminal" evidence="1">
    <location>
        <begin position="251"/>
        <end position="394"/>
    </location>
</feature>
<evidence type="ECO:0000313" key="2">
    <source>
        <dbReference type="EMBL" id="GGM98377.1"/>
    </source>
</evidence>
<name>A0A917X9S8_9ACTN</name>
<dbReference type="RefSeq" id="WP_189262162.1">
    <property type="nucleotide sequence ID" value="NZ_BMML01000003.1"/>
</dbReference>